<reference evidence="1 2" key="1">
    <citation type="journal article" date="2018" name="Mol. Biol. Evol.">
        <title>Broad Genomic Sampling Reveals a Smut Pathogenic Ancestry of the Fungal Clade Ustilaginomycotina.</title>
        <authorList>
            <person name="Kijpornyongpan T."/>
            <person name="Mondo S.J."/>
            <person name="Barry K."/>
            <person name="Sandor L."/>
            <person name="Lee J."/>
            <person name="Lipzen A."/>
            <person name="Pangilinan J."/>
            <person name="LaButti K."/>
            <person name="Hainaut M."/>
            <person name="Henrissat B."/>
            <person name="Grigoriev I.V."/>
            <person name="Spatafora J.W."/>
            <person name="Aime M.C."/>
        </authorList>
    </citation>
    <scope>NUCLEOTIDE SEQUENCE [LARGE SCALE GENOMIC DNA]</scope>
    <source>
        <strain evidence="1 2">MCA 4186</strain>
    </source>
</reference>
<keyword evidence="2" id="KW-1185">Reference proteome</keyword>
<accession>A0A316Z960</accession>
<dbReference type="AlphaFoldDB" id="A0A316Z960"/>
<dbReference type="GeneID" id="37269957"/>
<proteinExistence type="predicted"/>
<dbReference type="EMBL" id="KZ819293">
    <property type="protein sequence ID" value="PWN97806.1"/>
    <property type="molecule type" value="Genomic_DNA"/>
</dbReference>
<dbReference type="Proteomes" id="UP000245946">
    <property type="component" value="Unassembled WGS sequence"/>
</dbReference>
<sequence>MARTSAALSSFLARCACTSRALQQQACEHVLSSTHAALGLGRFGHGACVILVHGWDVGVERVKRQARGAVQRLTAASEHEAAIHEPHTETTAVRRGRAAVECLIKRMLITSRHGTAARRLDHVAL</sequence>
<evidence type="ECO:0000313" key="1">
    <source>
        <dbReference type="EMBL" id="PWN97806.1"/>
    </source>
</evidence>
<organism evidence="1 2">
    <name type="scientific">Tilletiopsis washingtonensis</name>
    <dbReference type="NCBI Taxonomy" id="58919"/>
    <lineage>
        <taxon>Eukaryota</taxon>
        <taxon>Fungi</taxon>
        <taxon>Dikarya</taxon>
        <taxon>Basidiomycota</taxon>
        <taxon>Ustilaginomycotina</taxon>
        <taxon>Exobasidiomycetes</taxon>
        <taxon>Entylomatales</taxon>
        <taxon>Entylomatales incertae sedis</taxon>
        <taxon>Tilletiopsis</taxon>
    </lineage>
</organism>
<name>A0A316Z960_9BASI</name>
<gene>
    <name evidence="1" type="ORF">FA09DRAFT_329968</name>
</gene>
<evidence type="ECO:0000313" key="2">
    <source>
        <dbReference type="Proteomes" id="UP000245946"/>
    </source>
</evidence>
<protein>
    <submittedName>
        <fullName evidence="1">Uncharacterized protein</fullName>
    </submittedName>
</protein>
<dbReference type="RefSeq" id="XP_025598085.1">
    <property type="nucleotide sequence ID" value="XM_025742413.1"/>
</dbReference>